<evidence type="ECO:0000256" key="1">
    <source>
        <dbReference type="SAM" id="MobiDB-lite"/>
    </source>
</evidence>
<dbReference type="PIRSF" id="PIRSF002849">
    <property type="entry name" value="AAA_ATPase_chaperone_MoxR_prd"/>
    <property type="match status" value="1"/>
</dbReference>
<dbReference type="RefSeq" id="WP_103426231.1">
    <property type="nucleotide sequence ID" value="NZ_CP026309.1"/>
</dbReference>
<gene>
    <name evidence="3" type="ORF">C2R22_13580</name>
</gene>
<reference evidence="3 4" key="1">
    <citation type="submission" date="2018-01" db="EMBL/GenBank/DDBJ databases">
        <title>Complete genome sequence of Salinigranum rubrum GX10T, an extremely halophilic archaeon isolated from a marine solar saltern.</title>
        <authorList>
            <person name="Han S."/>
        </authorList>
    </citation>
    <scope>NUCLEOTIDE SEQUENCE [LARGE SCALE GENOMIC DNA]</scope>
    <source>
        <strain evidence="3 4">GX10</strain>
    </source>
</reference>
<keyword evidence="4" id="KW-1185">Reference proteome</keyword>
<evidence type="ECO:0000313" key="4">
    <source>
        <dbReference type="Proteomes" id="UP000236584"/>
    </source>
</evidence>
<dbReference type="SUPFAM" id="SSF52540">
    <property type="entry name" value="P-loop containing nucleoside triphosphate hydrolases"/>
    <property type="match status" value="1"/>
</dbReference>
<dbReference type="Gene3D" id="1.10.8.80">
    <property type="entry name" value="Magnesium chelatase subunit I, C-Terminal domain"/>
    <property type="match status" value="1"/>
</dbReference>
<dbReference type="PANTHER" id="PTHR42759">
    <property type="entry name" value="MOXR FAMILY PROTEIN"/>
    <property type="match status" value="1"/>
</dbReference>
<dbReference type="CDD" id="cd00009">
    <property type="entry name" value="AAA"/>
    <property type="match status" value="1"/>
</dbReference>
<dbReference type="EMBL" id="CP026309">
    <property type="protein sequence ID" value="AUV82542.1"/>
    <property type="molecule type" value="Genomic_DNA"/>
</dbReference>
<dbReference type="InterPro" id="IPR027417">
    <property type="entry name" value="P-loop_NTPase"/>
</dbReference>
<dbReference type="PANTHER" id="PTHR42759:SF1">
    <property type="entry name" value="MAGNESIUM-CHELATASE SUBUNIT CHLD"/>
    <property type="match status" value="1"/>
</dbReference>
<dbReference type="Proteomes" id="UP000236584">
    <property type="component" value="Chromosome"/>
</dbReference>
<feature type="compositionally biased region" description="Acidic residues" evidence="1">
    <location>
        <begin position="340"/>
        <end position="357"/>
    </location>
</feature>
<evidence type="ECO:0000313" key="3">
    <source>
        <dbReference type="EMBL" id="AUV82542.1"/>
    </source>
</evidence>
<proteinExistence type="predicted"/>
<dbReference type="AlphaFoldDB" id="A0A2I8VKT1"/>
<dbReference type="KEGG" id="srub:C2R22_13580"/>
<dbReference type="GO" id="GO:0016887">
    <property type="term" value="F:ATP hydrolysis activity"/>
    <property type="evidence" value="ECO:0007669"/>
    <property type="project" value="InterPro"/>
</dbReference>
<dbReference type="InterPro" id="IPR003593">
    <property type="entry name" value="AAA+_ATPase"/>
</dbReference>
<evidence type="ECO:0000259" key="2">
    <source>
        <dbReference type="SMART" id="SM00382"/>
    </source>
</evidence>
<dbReference type="GO" id="GO:0005524">
    <property type="term" value="F:ATP binding"/>
    <property type="evidence" value="ECO:0007669"/>
    <property type="project" value="InterPro"/>
</dbReference>
<accession>A0A2I8VKT1</accession>
<dbReference type="Pfam" id="PF07726">
    <property type="entry name" value="AAA_3"/>
    <property type="match status" value="1"/>
</dbReference>
<dbReference type="SMART" id="SM00382">
    <property type="entry name" value="AAA"/>
    <property type="match status" value="1"/>
</dbReference>
<protein>
    <submittedName>
        <fullName evidence="3">Magnesium chelatase</fullName>
    </submittedName>
</protein>
<dbReference type="Gene3D" id="3.40.50.300">
    <property type="entry name" value="P-loop containing nucleotide triphosphate hydrolases"/>
    <property type="match status" value="1"/>
</dbReference>
<dbReference type="InterPro" id="IPR041628">
    <property type="entry name" value="ChlI/MoxR_AAA_lid"/>
</dbReference>
<dbReference type="Pfam" id="PF17863">
    <property type="entry name" value="AAA_lid_2"/>
    <property type="match status" value="1"/>
</dbReference>
<feature type="domain" description="AAA+ ATPase" evidence="2">
    <location>
        <begin position="35"/>
        <end position="176"/>
    </location>
</feature>
<feature type="region of interest" description="Disordered" evidence="1">
    <location>
        <begin position="316"/>
        <end position="357"/>
    </location>
</feature>
<organism evidence="3 4">
    <name type="scientific">Salinigranum rubrum</name>
    <dbReference type="NCBI Taxonomy" id="755307"/>
    <lineage>
        <taxon>Archaea</taxon>
        <taxon>Methanobacteriati</taxon>
        <taxon>Methanobacteriota</taxon>
        <taxon>Stenosarchaea group</taxon>
        <taxon>Halobacteria</taxon>
        <taxon>Halobacteriales</taxon>
        <taxon>Haloferacaceae</taxon>
        <taxon>Salinigranum</taxon>
    </lineage>
</organism>
<name>A0A2I8VKT1_9EURY</name>
<dbReference type="GeneID" id="35593141"/>
<dbReference type="InterPro" id="IPR050764">
    <property type="entry name" value="CbbQ/NirQ/NorQ/GpvN"/>
</dbReference>
<dbReference type="InterPro" id="IPR011703">
    <property type="entry name" value="ATPase_AAA-3"/>
</dbReference>
<dbReference type="OrthoDB" id="24581at2157"/>
<sequence>MKTPAEIFAALRDEAGTVLIGNEDIVEHVLIATLTEGHVLLEGPPGVAKTTIARLFASLTDLEYSRIQLMPDLLPSDVTGTDVYREQTGEFEFREGPVFANVVLADEINRATPKTQSALLEAMQERIVTVASTTKPLPEPFILIATQNPIETEGTYRLPIAQRDRFQFKLQVDLPDRDDERELFDRFNAEPDLAPENVHPVMSAEAIRHAKEAVNQVYVDDKIREYVLDIVEASREHPMIEHGASPRATLAFLRAGKAKAAIRGREYVIPSDVRSLAQQVLAHRLVLDADAEFGGQSARDVVDELVDNVEVPGANIGADETFEEAAVSDGGDPESREQPVDDGFEYTGEDGPESDGR</sequence>